<proteinExistence type="predicted"/>
<accession>A0A9W6F4H1</accession>
<reference evidence="1 2" key="1">
    <citation type="journal article" date="2023" name="Commun. Biol.">
        <title>Reorganization of the ancestral sex-determining regions during the evolution of trioecy in Pleodorina starrii.</title>
        <authorList>
            <person name="Takahashi K."/>
            <person name="Suzuki S."/>
            <person name="Kawai-Toyooka H."/>
            <person name="Yamamoto K."/>
            <person name="Hamaji T."/>
            <person name="Ootsuki R."/>
            <person name="Yamaguchi H."/>
            <person name="Kawachi M."/>
            <person name="Higashiyama T."/>
            <person name="Nozaki H."/>
        </authorList>
    </citation>
    <scope>NUCLEOTIDE SEQUENCE [LARGE SCALE GENOMIC DNA]</scope>
    <source>
        <strain evidence="1 2">NIES-4479</strain>
    </source>
</reference>
<gene>
    <name evidence="1" type="primary">PLESTBF000480</name>
    <name evidence="1" type="ORF">PLESTB_000977100</name>
</gene>
<dbReference type="Proteomes" id="UP001165080">
    <property type="component" value="Unassembled WGS sequence"/>
</dbReference>
<dbReference type="Gene3D" id="2.40.480.10">
    <property type="entry name" value="Allene oxide cyclase-like"/>
    <property type="match status" value="1"/>
</dbReference>
<evidence type="ECO:0008006" key="3">
    <source>
        <dbReference type="Google" id="ProtNLM"/>
    </source>
</evidence>
<dbReference type="EMBL" id="BRXU01000012">
    <property type="protein sequence ID" value="GLC55366.1"/>
    <property type="molecule type" value="Genomic_DNA"/>
</dbReference>
<organism evidence="1 2">
    <name type="scientific">Pleodorina starrii</name>
    <dbReference type="NCBI Taxonomy" id="330485"/>
    <lineage>
        <taxon>Eukaryota</taxon>
        <taxon>Viridiplantae</taxon>
        <taxon>Chlorophyta</taxon>
        <taxon>core chlorophytes</taxon>
        <taxon>Chlorophyceae</taxon>
        <taxon>CS clade</taxon>
        <taxon>Chlamydomonadales</taxon>
        <taxon>Volvocaceae</taxon>
        <taxon>Pleodorina</taxon>
    </lineage>
</organism>
<sequence length="84" mass="9292">MDFNTADPYARPDGYMIAFTNFNIVSRVGQVAAQGIWTEKATGSSSFVILGGTGIYTHAAGSIEMRVVDRSVYWFKIKMEQESC</sequence>
<evidence type="ECO:0000313" key="1">
    <source>
        <dbReference type="EMBL" id="GLC55366.1"/>
    </source>
</evidence>
<dbReference type="AlphaFoldDB" id="A0A9W6F4H1"/>
<name>A0A9W6F4H1_9CHLO</name>
<evidence type="ECO:0000313" key="2">
    <source>
        <dbReference type="Proteomes" id="UP001165080"/>
    </source>
</evidence>
<keyword evidence="2" id="KW-1185">Reference proteome</keyword>
<protein>
    <recommendedName>
        <fullName evidence="3">Dirigent protein</fullName>
    </recommendedName>
</protein>
<comment type="caution">
    <text evidence="1">The sequence shown here is derived from an EMBL/GenBank/DDBJ whole genome shotgun (WGS) entry which is preliminary data.</text>
</comment>
<dbReference type="InterPro" id="IPR044859">
    <property type="entry name" value="Allene_oxi_cyc_Dirigent"/>
</dbReference>